<evidence type="ECO:0000256" key="2">
    <source>
        <dbReference type="ARBA" id="ARBA00023054"/>
    </source>
</evidence>
<dbReference type="InterPro" id="IPR039008">
    <property type="entry name" value="IF_rod_dom"/>
</dbReference>
<evidence type="ECO:0000313" key="6">
    <source>
        <dbReference type="WBParaSite" id="Csp11.Scaffold629.g10938.t1"/>
    </source>
</evidence>
<organism evidence="5 6">
    <name type="scientific">Caenorhabditis tropicalis</name>
    <dbReference type="NCBI Taxonomy" id="1561998"/>
    <lineage>
        <taxon>Eukaryota</taxon>
        <taxon>Metazoa</taxon>
        <taxon>Ecdysozoa</taxon>
        <taxon>Nematoda</taxon>
        <taxon>Chromadorea</taxon>
        <taxon>Rhabditida</taxon>
        <taxon>Rhabditina</taxon>
        <taxon>Rhabditomorpha</taxon>
        <taxon>Rhabditoidea</taxon>
        <taxon>Rhabditidae</taxon>
        <taxon>Peloderinae</taxon>
        <taxon>Caenorhabditis</taxon>
    </lineage>
</organism>
<name>A0A1I7TR46_9PELO</name>
<dbReference type="AlphaFoldDB" id="A0A1I7TR46"/>
<keyword evidence="1" id="KW-0403">Intermediate filament</keyword>
<keyword evidence="5" id="KW-1185">Reference proteome</keyword>
<dbReference type="GO" id="GO:0031507">
    <property type="term" value="P:heterochromatin formation"/>
    <property type="evidence" value="ECO:0007669"/>
    <property type="project" value="TreeGrafter"/>
</dbReference>
<evidence type="ECO:0000259" key="4">
    <source>
        <dbReference type="PROSITE" id="PS51842"/>
    </source>
</evidence>
<dbReference type="WBParaSite" id="Csp11.Scaffold629.g10938.t1">
    <property type="protein sequence ID" value="Csp11.Scaffold629.g10938.t1"/>
    <property type="gene ID" value="Csp11.Scaffold629.g10938"/>
</dbReference>
<dbReference type="GO" id="GO:0005200">
    <property type="term" value="F:structural constituent of cytoskeleton"/>
    <property type="evidence" value="ECO:0007669"/>
    <property type="project" value="TreeGrafter"/>
</dbReference>
<dbReference type="SUPFAM" id="SSF64593">
    <property type="entry name" value="Intermediate filament protein, coiled coil region"/>
    <property type="match status" value="1"/>
</dbReference>
<keyword evidence="2 3" id="KW-0175">Coiled coil</keyword>
<reference evidence="6" key="1">
    <citation type="submission" date="2016-11" db="UniProtKB">
        <authorList>
            <consortium name="WormBaseParasite"/>
        </authorList>
    </citation>
    <scope>IDENTIFICATION</scope>
</reference>
<proteinExistence type="predicted"/>
<dbReference type="GO" id="GO:0051664">
    <property type="term" value="P:nuclear pore localization"/>
    <property type="evidence" value="ECO:0007669"/>
    <property type="project" value="TreeGrafter"/>
</dbReference>
<feature type="domain" description="IF rod" evidence="4">
    <location>
        <begin position="56"/>
        <end position="144"/>
    </location>
</feature>
<dbReference type="eggNOG" id="KOG0977">
    <property type="taxonomic scope" value="Eukaryota"/>
</dbReference>
<evidence type="ECO:0000256" key="1">
    <source>
        <dbReference type="ARBA" id="ARBA00022754"/>
    </source>
</evidence>
<dbReference type="PANTHER" id="PTHR45721">
    <property type="entry name" value="LAMIN DM0-RELATED"/>
    <property type="match status" value="1"/>
</dbReference>
<dbReference type="PROSITE" id="PS51842">
    <property type="entry name" value="IF_ROD_2"/>
    <property type="match status" value="1"/>
</dbReference>
<dbReference type="Proteomes" id="UP000095282">
    <property type="component" value="Unplaced"/>
</dbReference>
<dbReference type="GO" id="GO:0090435">
    <property type="term" value="P:protein localization to nuclear envelope"/>
    <property type="evidence" value="ECO:0007669"/>
    <property type="project" value="TreeGrafter"/>
</dbReference>
<feature type="coiled-coil region" evidence="3">
    <location>
        <begin position="46"/>
        <end position="87"/>
    </location>
</feature>
<protein>
    <submittedName>
        <fullName evidence="6">IF rod domain-containing protein</fullName>
    </submittedName>
</protein>
<dbReference type="PANTHER" id="PTHR45721:SF14">
    <property type="entry name" value="INTERMEDIATE FILAMENT PROTEIN IFD-1"/>
    <property type="match status" value="1"/>
</dbReference>
<dbReference type="Pfam" id="PF00038">
    <property type="entry name" value="Filament"/>
    <property type="match status" value="1"/>
</dbReference>
<sequence length="144" mass="16551">MSLSRVPSRLSHHNPVLARIIEQDVTTLPSGITATGALSHYAQHAAATIRDNRDREKREIADLNNRLARYIEKVRFLEAQNRVLENDIGLFRQVAYTHSERISVYYESEKSSLVTLTRAHEAKVADWKNTIRKLEPEIASMRKK</sequence>
<accession>A0A1I7TR46</accession>
<dbReference type="GO" id="GO:0006998">
    <property type="term" value="P:nuclear envelope organization"/>
    <property type="evidence" value="ECO:0007669"/>
    <property type="project" value="TreeGrafter"/>
</dbReference>
<evidence type="ECO:0000313" key="5">
    <source>
        <dbReference type="Proteomes" id="UP000095282"/>
    </source>
</evidence>
<dbReference type="GO" id="GO:0005652">
    <property type="term" value="C:nuclear lamina"/>
    <property type="evidence" value="ECO:0007669"/>
    <property type="project" value="TreeGrafter"/>
</dbReference>
<dbReference type="GO" id="GO:0005882">
    <property type="term" value="C:intermediate filament"/>
    <property type="evidence" value="ECO:0007669"/>
    <property type="project" value="UniProtKB-KW"/>
</dbReference>
<dbReference type="STRING" id="1561998.A0A1I7TR46"/>
<evidence type="ECO:0000256" key="3">
    <source>
        <dbReference type="SAM" id="Coils"/>
    </source>
</evidence>
<dbReference type="GO" id="GO:0007097">
    <property type="term" value="P:nuclear migration"/>
    <property type="evidence" value="ECO:0007669"/>
    <property type="project" value="TreeGrafter"/>
</dbReference>